<organism evidence="7 8">
    <name type="scientific">Trichonephila clavata</name>
    <name type="common">Joro spider</name>
    <name type="synonym">Nephila clavata</name>
    <dbReference type="NCBI Taxonomy" id="2740835"/>
    <lineage>
        <taxon>Eukaryota</taxon>
        <taxon>Metazoa</taxon>
        <taxon>Ecdysozoa</taxon>
        <taxon>Arthropoda</taxon>
        <taxon>Chelicerata</taxon>
        <taxon>Arachnida</taxon>
        <taxon>Araneae</taxon>
        <taxon>Araneomorphae</taxon>
        <taxon>Entelegynae</taxon>
        <taxon>Araneoidea</taxon>
        <taxon>Nephilidae</taxon>
        <taxon>Trichonephila</taxon>
    </lineage>
</organism>
<dbReference type="InterPro" id="IPR013087">
    <property type="entry name" value="Znf_C2H2_type"/>
</dbReference>
<dbReference type="AlphaFoldDB" id="A0A8X6FYV1"/>
<evidence type="ECO:0000256" key="2">
    <source>
        <dbReference type="ARBA" id="ARBA00022771"/>
    </source>
</evidence>
<keyword evidence="4" id="KW-0175">Coiled coil</keyword>
<dbReference type="Proteomes" id="UP000887116">
    <property type="component" value="Unassembled WGS sequence"/>
</dbReference>
<feature type="domain" description="J" evidence="6">
    <location>
        <begin position="109"/>
        <end position="175"/>
    </location>
</feature>
<dbReference type="Pfam" id="PF21884">
    <property type="entry name" value="ZUO1-like_ZHD"/>
    <property type="match status" value="1"/>
</dbReference>
<dbReference type="InterPro" id="IPR018253">
    <property type="entry name" value="DnaJ_domain_CS"/>
</dbReference>
<dbReference type="Gene3D" id="1.10.287.110">
    <property type="entry name" value="DnaJ domain"/>
    <property type="match status" value="1"/>
</dbReference>
<evidence type="ECO:0000256" key="3">
    <source>
        <dbReference type="ARBA" id="ARBA00022833"/>
    </source>
</evidence>
<dbReference type="SMART" id="SM00451">
    <property type="entry name" value="ZnF_U1"/>
    <property type="match status" value="1"/>
</dbReference>
<dbReference type="Gene3D" id="3.30.160.60">
    <property type="entry name" value="Classic Zinc Finger"/>
    <property type="match status" value="1"/>
</dbReference>
<dbReference type="OrthoDB" id="6433607at2759"/>
<dbReference type="CDD" id="cd06257">
    <property type="entry name" value="DnaJ"/>
    <property type="match status" value="1"/>
</dbReference>
<dbReference type="PANTHER" id="PTHR44029:SF1">
    <property type="entry name" value="DNAJ HOMOLOG SUBFAMILY C MEMBER 21"/>
    <property type="match status" value="1"/>
</dbReference>
<dbReference type="GO" id="GO:0005737">
    <property type="term" value="C:cytoplasm"/>
    <property type="evidence" value="ECO:0007669"/>
    <property type="project" value="TreeGrafter"/>
</dbReference>
<sequence>MGFWQPCWGSPSCVGFEAIIGCTCLRFLKQILLKGPFQDQINQYFFCEKCGSTVGFKKDFYAHMRKFQPEEDITRPNAYAVKTHVGSRVEFETLVLANHRTVLSENMKCHYEVLGLPEDCTADDLKKSYRKLALEWHPDKNLQRLTEATETFQLIQQAYETLIDPQERAWYDRHKEEILKGVSEEVYKDDCLNVYQYFNSSCFKGYNDDEKGFYTVFRQVFEKIATEDKPFIDSDDEIEVPSFGYSYSSYEEVVRDFYVYWQNYCTAKSYSWVDQYSLSEARKSGVGRQVIRLMEKDNKKLRDQHKKERNEEVRILVAFVKKRDKRVQAHKKKEEERKLEKAKKAEELRKQQILERNKLFESYKESEWLANPDEESQFNEIENAIDATFGNSSTIDEDVEEVNDLDALYCFACEKDFKSEKAFKNHENSKKHKENVILLKYLMQEERKLLNNEEVLVNDENPVVSESEVEETSEAFLVELVKSSSSKSKKKKKKNKNILPENISNVNIENDEEICSKLEEIVIDDLPKQSQNDIEANSPNKSNTSSKKDKKLKVKKEKSPTTISSENNEEEEVKEKPVTTICEKCKEDYKSRNKLFTHLKESGHAVYINENAQQSSSSSSKKRKKKKC</sequence>
<dbReference type="SUPFAM" id="SSF57667">
    <property type="entry name" value="beta-beta-alpha zinc fingers"/>
    <property type="match status" value="1"/>
</dbReference>
<evidence type="ECO:0000256" key="5">
    <source>
        <dbReference type="SAM" id="MobiDB-lite"/>
    </source>
</evidence>
<dbReference type="InterPro" id="IPR054076">
    <property type="entry name" value="ZUO1-like_ZHD"/>
</dbReference>
<dbReference type="InterPro" id="IPR003604">
    <property type="entry name" value="Matrin/U1-like-C_Znf_C2H2"/>
</dbReference>
<dbReference type="InterPro" id="IPR051964">
    <property type="entry name" value="Chaperone_stress_response"/>
</dbReference>
<evidence type="ECO:0000313" key="7">
    <source>
        <dbReference type="EMBL" id="GFQ92695.1"/>
    </source>
</evidence>
<dbReference type="PROSITE" id="PS00636">
    <property type="entry name" value="DNAJ_1"/>
    <property type="match status" value="1"/>
</dbReference>
<dbReference type="SMART" id="SM00271">
    <property type="entry name" value="DnaJ"/>
    <property type="match status" value="1"/>
</dbReference>
<feature type="region of interest" description="Disordered" evidence="5">
    <location>
        <begin position="604"/>
        <end position="628"/>
    </location>
</feature>
<keyword evidence="1" id="KW-0479">Metal-binding</keyword>
<evidence type="ECO:0000259" key="6">
    <source>
        <dbReference type="PROSITE" id="PS50076"/>
    </source>
</evidence>
<reference evidence="7" key="1">
    <citation type="submission" date="2020-07" db="EMBL/GenBank/DDBJ databases">
        <title>Multicomponent nature underlies the extraordinary mechanical properties of spider dragline silk.</title>
        <authorList>
            <person name="Kono N."/>
            <person name="Nakamura H."/>
            <person name="Mori M."/>
            <person name="Yoshida Y."/>
            <person name="Ohtoshi R."/>
            <person name="Malay A.D."/>
            <person name="Moran D.A.P."/>
            <person name="Tomita M."/>
            <person name="Numata K."/>
            <person name="Arakawa K."/>
        </authorList>
    </citation>
    <scope>NUCLEOTIDE SEQUENCE</scope>
</reference>
<protein>
    <submittedName>
        <fullName evidence="7">DnaJ homolog subfamily C member 21</fullName>
    </submittedName>
</protein>
<keyword evidence="2" id="KW-0863">Zinc-finger</keyword>
<evidence type="ECO:0000256" key="1">
    <source>
        <dbReference type="ARBA" id="ARBA00022723"/>
    </source>
</evidence>
<dbReference type="InterPro" id="IPR001623">
    <property type="entry name" value="DnaJ_domain"/>
</dbReference>
<evidence type="ECO:0000313" key="8">
    <source>
        <dbReference type="Proteomes" id="UP000887116"/>
    </source>
</evidence>
<dbReference type="GO" id="GO:0008270">
    <property type="term" value="F:zinc ion binding"/>
    <property type="evidence" value="ECO:0007669"/>
    <property type="project" value="UniProtKB-KW"/>
</dbReference>
<feature type="coiled-coil region" evidence="4">
    <location>
        <begin position="291"/>
        <end position="356"/>
    </location>
</feature>
<dbReference type="Pfam" id="PF12171">
    <property type="entry name" value="zf-C2H2_jaz"/>
    <property type="match status" value="1"/>
</dbReference>
<gene>
    <name evidence="7" type="primary">DNAJC21</name>
    <name evidence="7" type="ORF">TNCT_457101</name>
</gene>
<dbReference type="EMBL" id="BMAO01033907">
    <property type="protein sequence ID" value="GFQ92695.1"/>
    <property type="molecule type" value="Genomic_DNA"/>
</dbReference>
<keyword evidence="8" id="KW-1185">Reference proteome</keyword>
<dbReference type="SUPFAM" id="SSF46565">
    <property type="entry name" value="Chaperone J-domain"/>
    <property type="match status" value="1"/>
</dbReference>
<dbReference type="PANTHER" id="PTHR44029">
    <property type="entry name" value="DNAJ HOMOLOG SUBFAMILY C MEMBER 21"/>
    <property type="match status" value="1"/>
</dbReference>
<comment type="caution">
    <text evidence="7">The sequence shown here is derived from an EMBL/GenBank/DDBJ whole genome shotgun (WGS) entry which is preliminary data.</text>
</comment>
<dbReference type="GO" id="GO:0003676">
    <property type="term" value="F:nucleic acid binding"/>
    <property type="evidence" value="ECO:0007669"/>
    <property type="project" value="InterPro"/>
</dbReference>
<dbReference type="SMART" id="SM00355">
    <property type="entry name" value="ZnF_C2H2"/>
    <property type="match status" value="3"/>
</dbReference>
<dbReference type="InterPro" id="IPR036869">
    <property type="entry name" value="J_dom_sf"/>
</dbReference>
<name>A0A8X6FYV1_TRICU</name>
<dbReference type="Pfam" id="PF00226">
    <property type="entry name" value="DnaJ"/>
    <property type="match status" value="1"/>
</dbReference>
<dbReference type="PROSITE" id="PS00028">
    <property type="entry name" value="ZINC_FINGER_C2H2_1"/>
    <property type="match status" value="2"/>
</dbReference>
<dbReference type="InterPro" id="IPR036236">
    <property type="entry name" value="Znf_C2H2_sf"/>
</dbReference>
<dbReference type="PROSITE" id="PS50076">
    <property type="entry name" value="DNAJ_2"/>
    <property type="match status" value="1"/>
</dbReference>
<accession>A0A8X6FYV1</accession>
<proteinExistence type="predicted"/>
<dbReference type="InterPro" id="IPR022755">
    <property type="entry name" value="Znf_C2H2_jaz"/>
</dbReference>
<evidence type="ECO:0000256" key="4">
    <source>
        <dbReference type="SAM" id="Coils"/>
    </source>
</evidence>
<dbReference type="PRINTS" id="PR00625">
    <property type="entry name" value="JDOMAIN"/>
</dbReference>
<feature type="region of interest" description="Disordered" evidence="5">
    <location>
        <begin position="529"/>
        <end position="578"/>
    </location>
</feature>
<keyword evidence="3" id="KW-0862">Zinc</keyword>